<sequence length="146" mass="16685">MSSHMRYNRVGRRCQGSGNKGFRLNPRRFSVQGLRARFFYLFRLLSRWRTSYGRALRLIKKLGINIGNSSIKRDNSSGRVSSSSSRTLVTPKELQLPLPNSTTTRLRPSLGRSNSFYSEAIADCLEFIKRSSLSVDQRQPLPACQR</sequence>
<evidence type="ECO:0000256" key="1">
    <source>
        <dbReference type="SAM" id="MobiDB-lite"/>
    </source>
</evidence>
<keyword evidence="3" id="KW-1185">Reference proteome</keyword>
<dbReference type="Proteomes" id="UP000026915">
    <property type="component" value="Chromosome 1"/>
</dbReference>
<dbReference type="PANTHER" id="PTHR34996">
    <property type="entry name" value="OS06G0327400 PROTEIN"/>
    <property type="match status" value="1"/>
</dbReference>
<dbReference type="Gramene" id="EOX90595">
    <property type="protein sequence ID" value="EOX90595"/>
    <property type="gene ID" value="TCM_000023"/>
</dbReference>
<dbReference type="InParanoid" id="A0A061DF16"/>
<evidence type="ECO:0000313" key="2">
    <source>
        <dbReference type="EMBL" id="EOX90595.1"/>
    </source>
</evidence>
<dbReference type="AlphaFoldDB" id="A0A061DF16"/>
<feature type="region of interest" description="Disordered" evidence="1">
    <location>
        <begin position="70"/>
        <end position="90"/>
    </location>
</feature>
<protein>
    <submittedName>
        <fullName evidence="2">Uncharacterized protein</fullName>
    </submittedName>
</protein>
<reference evidence="2 3" key="1">
    <citation type="journal article" date="2013" name="Genome Biol.">
        <title>The genome sequence of the most widely cultivated cacao type and its use to identify candidate genes regulating pod color.</title>
        <authorList>
            <person name="Motamayor J.C."/>
            <person name="Mockaitis K."/>
            <person name="Schmutz J."/>
            <person name="Haiminen N."/>
            <person name="Iii D.L."/>
            <person name="Cornejo O."/>
            <person name="Findley S.D."/>
            <person name="Zheng P."/>
            <person name="Utro F."/>
            <person name="Royaert S."/>
            <person name="Saski C."/>
            <person name="Jenkins J."/>
            <person name="Podicheti R."/>
            <person name="Zhao M."/>
            <person name="Scheffler B.E."/>
            <person name="Stack J.C."/>
            <person name="Feltus F.A."/>
            <person name="Mustiga G.M."/>
            <person name="Amores F."/>
            <person name="Phillips W."/>
            <person name="Marelli J.P."/>
            <person name="May G.D."/>
            <person name="Shapiro H."/>
            <person name="Ma J."/>
            <person name="Bustamante C.D."/>
            <person name="Schnell R.J."/>
            <person name="Main D."/>
            <person name="Gilbert D."/>
            <person name="Parida L."/>
            <person name="Kuhn D.N."/>
        </authorList>
    </citation>
    <scope>NUCLEOTIDE SEQUENCE [LARGE SCALE GENOMIC DNA]</scope>
    <source>
        <strain evidence="3">cv. Matina 1-6</strain>
    </source>
</reference>
<dbReference type="EMBL" id="CM001879">
    <property type="protein sequence ID" value="EOX90595.1"/>
    <property type="molecule type" value="Genomic_DNA"/>
</dbReference>
<evidence type="ECO:0000313" key="3">
    <source>
        <dbReference type="Proteomes" id="UP000026915"/>
    </source>
</evidence>
<accession>A0A061DF16</accession>
<dbReference type="HOGENOM" id="CLU_128482_0_0_1"/>
<dbReference type="OMA" id="HMGYTRV"/>
<proteinExistence type="predicted"/>
<organism evidence="2 3">
    <name type="scientific">Theobroma cacao</name>
    <name type="common">Cacao</name>
    <name type="synonym">Cocoa</name>
    <dbReference type="NCBI Taxonomy" id="3641"/>
    <lineage>
        <taxon>Eukaryota</taxon>
        <taxon>Viridiplantae</taxon>
        <taxon>Streptophyta</taxon>
        <taxon>Embryophyta</taxon>
        <taxon>Tracheophyta</taxon>
        <taxon>Spermatophyta</taxon>
        <taxon>Magnoliopsida</taxon>
        <taxon>eudicotyledons</taxon>
        <taxon>Gunneridae</taxon>
        <taxon>Pentapetalae</taxon>
        <taxon>rosids</taxon>
        <taxon>malvids</taxon>
        <taxon>Malvales</taxon>
        <taxon>Malvaceae</taxon>
        <taxon>Byttnerioideae</taxon>
        <taxon>Theobroma</taxon>
    </lineage>
</organism>
<gene>
    <name evidence="2" type="ORF">TCM_000023</name>
</gene>
<dbReference type="eggNOG" id="ENOG502S6UU">
    <property type="taxonomic scope" value="Eukaryota"/>
</dbReference>
<feature type="compositionally biased region" description="Low complexity" evidence="1">
    <location>
        <begin position="77"/>
        <end position="86"/>
    </location>
</feature>
<name>A0A061DF16_THECC</name>
<dbReference type="PANTHER" id="PTHR34996:SF3">
    <property type="entry name" value="OS06G0327400 PROTEIN"/>
    <property type="match status" value="1"/>
</dbReference>